<dbReference type="OrthoDB" id="165123at2759"/>
<evidence type="ECO:0000256" key="2">
    <source>
        <dbReference type="ARBA" id="ARBA00004613"/>
    </source>
</evidence>
<dbReference type="AlphaFoldDB" id="W4F9H2"/>
<evidence type="ECO:0000256" key="3">
    <source>
        <dbReference type="ARBA" id="ARBA00022525"/>
    </source>
</evidence>
<dbReference type="GO" id="GO:0005576">
    <property type="term" value="C:extracellular region"/>
    <property type="evidence" value="ECO:0007669"/>
    <property type="project" value="UniProtKB-SubCell"/>
</dbReference>
<feature type="domain" description="Crinkler effector protein N-terminal" evidence="4">
    <location>
        <begin position="2"/>
        <end position="54"/>
    </location>
</feature>
<organism evidence="5">
    <name type="scientific">Aphanomyces astaci</name>
    <name type="common">Crayfish plague agent</name>
    <dbReference type="NCBI Taxonomy" id="112090"/>
    <lineage>
        <taxon>Eukaryota</taxon>
        <taxon>Sar</taxon>
        <taxon>Stramenopiles</taxon>
        <taxon>Oomycota</taxon>
        <taxon>Saprolegniomycetes</taxon>
        <taxon>Saprolegniales</taxon>
        <taxon>Verrucalvaceae</taxon>
        <taxon>Aphanomyces</taxon>
    </lineage>
</organism>
<protein>
    <recommendedName>
        <fullName evidence="4">Crinkler effector protein N-terminal domain-containing protein</fullName>
    </recommendedName>
</protein>
<comment type="subcellular location">
    <subcellularLocation>
        <location evidence="1">Host cell</location>
    </subcellularLocation>
    <subcellularLocation>
        <location evidence="2">Secreted</location>
    </subcellularLocation>
</comment>
<evidence type="ECO:0000256" key="1">
    <source>
        <dbReference type="ARBA" id="ARBA00004340"/>
    </source>
</evidence>
<sequence length="106" mass="11753">MLTVTIARNATVLALKKAIVNETKLVNDRFNVDPATLRLYLTRKNSEWLTYNPHVDAILRNDAVKSPPPAPKKIHVLIELPAVGVGNPNAVSNTDKLEELIKLAIY</sequence>
<dbReference type="Pfam" id="PF20147">
    <property type="entry name" value="Crinkler"/>
    <property type="match status" value="1"/>
</dbReference>
<gene>
    <name evidence="5" type="ORF">H257_18964</name>
</gene>
<reference evidence="5" key="1">
    <citation type="submission" date="2013-12" db="EMBL/GenBank/DDBJ databases">
        <title>The Genome Sequence of Aphanomyces astaci APO3.</title>
        <authorList>
            <consortium name="The Broad Institute Genomics Platform"/>
            <person name="Russ C."/>
            <person name="Tyler B."/>
            <person name="van West P."/>
            <person name="Dieguez-Uribeondo J."/>
            <person name="Young S.K."/>
            <person name="Zeng Q."/>
            <person name="Gargeya S."/>
            <person name="Fitzgerald M."/>
            <person name="Abouelleil A."/>
            <person name="Alvarado L."/>
            <person name="Chapman S.B."/>
            <person name="Gainer-Dewar J."/>
            <person name="Goldberg J."/>
            <person name="Griggs A."/>
            <person name="Gujja S."/>
            <person name="Hansen M."/>
            <person name="Howarth C."/>
            <person name="Imamovic A."/>
            <person name="Ireland A."/>
            <person name="Larimer J."/>
            <person name="McCowan C."/>
            <person name="Murphy C."/>
            <person name="Pearson M."/>
            <person name="Poon T.W."/>
            <person name="Priest M."/>
            <person name="Roberts A."/>
            <person name="Saif S."/>
            <person name="Shea T."/>
            <person name="Sykes S."/>
            <person name="Wortman J."/>
            <person name="Nusbaum C."/>
            <person name="Birren B."/>
        </authorList>
    </citation>
    <scope>NUCLEOTIDE SEQUENCE [LARGE SCALE GENOMIC DNA]</scope>
    <source>
        <strain evidence="5">APO3</strain>
    </source>
</reference>
<keyword evidence="3" id="KW-0964">Secreted</keyword>
<evidence type="ECO:0000313" key="5">
    <source>
        <dbReference type="EMBL" id="ETV64097.1"/>
    </source>
</evidence>
<dbReference type="InterPro" id="IPR045379">
    <property type="entry name" value="Crinkler_N"/>
</dbReference>
<dbReference type="EMBL" id="KI913399">
    <property type="protein sequence ID" value="ETV64097.1"/>
    <property type="molecule type" value="Genomic_DNA"/>
</dbReference>
<evidence type="ECO:0000259" key="4">
    <source>
        <dbReference type="Pfam" id="PF20147"/>
    </source>
</evidence>
<proteinExistence type="predicted"/>
<dbReference type="RefSeq" id="XP_009846417.1">
    <property type="nucleotide sequence ID" value="XM_009848115.1"/>
</dbReference>
<dbReference type="GO" id="GO:0043657">
    <property type="term" value="C:host cell"/>
    <property type="evidence" value="ECO:0007669"/>
    <property type="project" value="UniProtKB-SubCell"/>
</dbReference>
<accession>W4F9H2</accession>
<name>W4F9H2_APHAT</name>
<dbReference type="STRING" id="112090.W4F9H2"/>
<dbReference type="GeneID" id="20820960"/>
<dbReference type="VEuPathDB" id="FungiDB:H257_18964"/>